<feature type="compositionally biased region" description="Basic residues" evidence="1">
    <location>
        <begin position="82"/>
        <end position="91"/>
    </location>
</feature>
<evidence type="ECO:0000256" key="1">
    <source>
        <dbReference type="SAM" id="MobiDB-lite"/>
    </source>
</evidence>
<gene>
    <name evidence="3" type="ORF">CB5_LOCUS26336</name>
</gene>
<feature type="compositionally biased region" description="Low complexity" evidence="1">
    <location>
        <begin position="23"/>
        <end position="39"/>
    </location>
</feature>
<proteinExistence type="predicted"/>
<protein>
    <submittedName>
        <fullName evidence="3">Uncharacterized protein</fullName>
    </submittedName>
</protein>
<dbReference type="PANTHER" id="PTHR35991">
    <property type="entry name" value="CA-RESPONSIVE PROTEIN"/>
    <property type="match status" value="1"/>
</dbReference>
<name>A0A6V7QJW6_ANACO</name>
<keyword evidence="2" id="KW-0732">Signal</keyword>
<feature type="compositionally biased region" description="Low complexity" evidence="1">
    <location>
        <begin position="100"/>
        <end position="110"/>
    </location>
</feature>
<reference evidence="3" key="1">
    <citation type="submission" date="2020-07" db="EMBL/GenBank/DDBJ databases">
        <authorList>
            <person name="Lin J."/>
        </authorList>
    </citation>
    <scope>NUCLEOTIDE SEQUENCE</scope>
</reference>
<feature type="region of interest" description="Disordered" evidence="1">
    <location>
        <begin position="23"/>
        <end position="123"/>
    </location>
</feature>
<dbReference type="AlphaFoldDB" id="A0A6V7QJW6"/>
<feature type="signal peptide" evidence="2">
    <location>
        <begin position="1"/>
        <end position="26"/>
    </location>
</feature>
<organism evidence="3">
    <name type="scientific">Ananas comosus var. bracteatus</name>
    <name type="common">red pineapple</name>
    <dbReference type="NCBI Taxonomy" id="296719"/>
    <lineage>
        <taxon>Eukaryota</taxon>
        <taxon>Viridiplantae</taxon>
        <taxon>Streptophyta</taxon>
        <taxon>Embryophyta</taxon>
        <taxon>Tracheophyta</taxon>
        <taxon>Spermatophyta</taxon>
        <taxon>Magnoliopsida</taxon>
        <taxon>Liliopsida</taxon>
        <taxon>Poales</taxon>
        <taxon>Bromeliaceae</taxon>
        <taxon>Bromelioideae</taxon>
        <taxon>Ananas</taxon>
    </lineage>
</organism>
<sequence>MAATSPPLPPPSSLALLLFLAPFSSSSSSSSSSSYYSSPQGSAQEQRGPRSPTQLAHFSGGGVRSRGREEEESERRKGEEKKRKKRGRKKRQGGEEAKDGAAAAPAAAGAAEEELEGGDKRRREAAVGCPFPLSSFGSAMQRRIKSQYDELVKSSHAKVLTIAQVGQFINCLVEARNELQHKSVIIQRSFKIKKALLFKADRSSFDRLCQQMYKLEAEHKRLKEDAAVYNLVQEQLKLSPAYKTMLEISASMEKVPTEGTAELPDISFEELLAQEKKDSFWQRNGKLRSFPS</sequence>
<feature type="compositionally biased region" description="Basic and acidic residues" evidence="1">
    <location>
        <begin position="66"/>
        <end position="81"/>
    </location>
</feature>
<evidence type="ECO:0000256" key="2">
    <source>
        <dbReference type="SAM" id="SignalP"/>
    </source>
</evidence>
<dbReference type="EMBL" id="LR862136">
    <property type="protein sequence ID" value="CAD1843125.1"/>
    <property type="molecule type" value="Genomic_DNA"/>
</dbReference>
<accession>A0A6V7QJW6</accession>
<feature type="compositionally biased region" description="Polar residues" evidence="1">
    <location>
        <begin position="40"/>
        <end position="56"/>
    </location>
</feature>
<feature type="chain" id="PRO_5027549036" evidence="2">
    <location>
        <begin position="27"/>
        <end position="292"/>
    </location>
</feature>
<evidence type="ECO:0000313" key="3">
    <source>
        <dbReference type="EMBL" id="CAD1843125.1"/>
    </source>
</evidence>
<dbReference type="PANTHER" id="PTHR35991:SF1">
    <property type="entry name" value="CA-RESPONSIVE PROTEIN"/>
    <property type="match status" value="1"/>
</dbReference>